<dbReference type="PANTHER" id="PTHR22602:SF0">
    <property type="entry name" value="TRANSFERASE CAF17, MITOCHONDRIAL-RELATED"/>
    <property type="match status" value="1"/>
</dbReference>
<dbReference type="PANTHER" id="PTHR22602">
    <property type="entry name" value="TRANSFERASE CAF17, MITOCHONDRIAL-RELATED"/>
    <property type="match status" value="1"/>
</dbReference>
<keyword evidence="1" id="KW-0809">Transit peptide</keyword>
<name>A0A5M4FBB8_9ACTN</name>
<organism evidence="3 4">
    <name type="scientific">Aeromicrobium ginsengisoli</name>
    <dbReference type="NCBI Taxonomy" id="363867"/>
    <lineage>
        <taxon>Bacteria</taxon>
        <taxon>Bacillati</taxon>
        <taxon>Actinomycetota</taxon>
        <taxon>Actinomycetes</taxon>
        <taxon>Propionibacteriales</taxon>
        <taxon>Nocardioidaceae</taxon>
        <taxon>Aeromicrobium</taxon>
    </lineage>
</organism>
<feature type="compositionally biased region" description="Polar residues" evidence="2">
    <location>
        <begin position="1"/>
        <end position="12"/>
    </location>
</feature>
<dbReference type="EMBL" id="SDPQ02000003">
    <property type="protein sequence ID" value="KAA1395182.1"/>
    <property type="molecule type" value="Genomic_DNA"/>
</dbReference>
<comment type="caution">
    <text evidence="3">The sequence shown here is derived from an EMBL/GenBank/DDBJ whole genome shotgun (WGS) entry which is preliminary data.</text>
</comment>
<dbReference type="OrthoDB" id="9796287at2"/>
<dbReference type="InterPro" id="IPR029043">
    <property type="entry name" value="GcvT/YgfZ_C"/>
</dbReference>
<proteinExistence type="predicted"/>
<dbReference type="InterPro" id="IPR027266">
    <property type="entry name" value="TrmE/GcvT-like"/>
</dbReference>
<dbReference type="SUPFAM" id="SSF103025">
    <property type="entry name" value="Folate-binding domain"/>
    <property type="match status" value="1"/>
</dbReference>
<evidence type="ECO:0000313" key="3">
    <source>
        <dbReference type="EMBL" id="KAA1395182.1"/>
    </source>
</evidence>
<keyword evidence="4" id="KW-1185">Reference proteome</keyword>
<feature type="compositionally biased region" description="Low complexity" evidence="2">
    <location>
        <begin position="31"/>
        <end position="49"/>
    </location>
</feature>
<feature type="region of interest" description="Disordered" evidence="2">
    <location>
        <begin position="1"/>
        <end position="49"/>
    </location>
</feature>
<dbReference type="SUPFAM" id="SSF101790">
    <property type="entry name" value="Aminomethyltransferase beta-barrel domain"/>
    <property type="match status" value="1"/>
</dbReference>
<evidence type="ECO:0000256" key="1">
    <source>
        <dbReference type="ARBA" id="ARBA00022946"/>
    </source>
</evidence>
<accession>A0A5M4FBB8</accession>
<dbReference type="Proteomes" id="UP000380867">
    <property type="component" value="Unassembled WGS sequence"/>
</dbReference>
<evidence type="ECO:0000256" key="2">
    <source>
        <dbReference type="SAM" id="MobiDB-lite"/>
    </source>
</evidence>
<reference evidence="3" key="1">
    <citation type="submission" date="2019-09" db="EMBL/GenBank/DDBJ databases">
        <authorList>
            <person name="Li J."/>
        </authorList>
    </citation>
    <scope>NUCLEOTIDE SEQUENCE [LARGE SCALE GENOMIC DNA]</scope>
    <source>
        <strain evidence="3">JCM 14732</strain>
    </source>
</reference>
<dbReference type="Gene3D" id="3.30.1360.120">
    <property type="entry name" value="Probable tRNA modification gtpase trme, domain 1"/>
    <property type="match status" value="2"/>
</dbReference>
<sequence length="376" mass="40192">MPRSGTARSTGLVSPSRPTSSRVRRRPRSTPPASACTASSRATSCTPTTWPQRARRCSRTCGGGWPVSSPLLDLPGAVGGDAPDHAVAAHYGAISAEQRRLAEGGTFVDLSHRDVVTITGPDRLTWLHSLTTQFLENLAPGVPTEVLLLSPQGRIEHGFAGIDDGETFWAHTEPGAGAALVEFLDRMRFMLRVEVALATDEWAVIGRPGLRWEIRPRASLMALPAELGDPVGMWAWEAERIEAGLVRVGLDTDDRTIPNEVGLLGIAVHLDKGCYRGQETVARVHTLGRPPRRLVRLLLDGSVDHLPAHGTDVTLDGVRVGFVGSSARHHELGPIALAVVKRNVDPAATLLADGVAANQEVLVDPEAGLHVRPVLG</sequence>
<dbReference type="NCBIfam" id="TIGR03317">
    <property type="entry name" value="ygfZ_signature"/>
    <property type="match status" value="1"/>
</dbReference>
<protein>
    <submittedName>
        <fullName evidence="3">Folate-binding protein YgfZ</fullName>
    </submittedName>
</protein>
<dbReference type="AlphaFoldDB" id="A0A5M4FBB8"/>
<dbReference type="InterPro" id="IPR045179">
    <property type="entry name" value="YgfZ/GcvT"/>
</dbReference>
<dbReference type="GO" id="GO:0016226">
    <property type="term" value="P:iron-sulfur cluster assembly"/>
    <property type="evidence" value="ECO:0007669"/>
    <property type="project" value="TreeGrafter"/>
</dbReference>
<evidence type="ECO:0000313" key="4">
    <source>
        <dbReference type="Proteomes" id="UP000380867"/>
    </source>
</evidence>
<gene>
    <name evidence="3" type="ORF">ESP70_013485</name>
</gene>
<dbReference type="InterPro" id="IPR017703">
    <property type="entry name" value="YgfZ/GCV_T_CS"/>
</dbReference>